<organism evidence="2">
    <name type="scientific">freshwater metagenome</name>
    <dbReference type="NCBI Taxonomy" id="449393"/>
    <lineage>
        <taxon>unclassified sequences</taxon>
        <taxon>metagenomes</taxon>
        <taxon>ecological metagenomes</taxon>
    </lineage>
</organism>
<name>A0A6J6BGS3_9ZZZZ</name>
<dbReference type="InterPro" id="IPR013216">
    <property type="entry name" value="Methyltransf_11"/>
</dbReference>
<proteinExistence type="predicted"/>
<gene>
    <name evidence="2" type="ORF">UFOPK1353_00764</name>
</gene>
<dbReference type="InterPro" id="IPR029063">
    <property type="entry name" value="SAM-dependent_MTases_sf"/>
</dbReference>
<dbReference type="Pfam" id="PF08241">
    <property type="entry name" value="Methyltransf_11"/>
    <property type="match status" value="1"/>
</dbReference>
<protein>
    <submittedName>
        <fullName evidence="2">Unannotated protein</fullName>
    </submittedName>
</protein>
<evidence type="ECO:0000313" key="2">
    <source>
        <dbReference type="EMBL" id="CAB4537877.1"/>
    </source>
</evidence>
<feature type="domain" description="Methyltransferase type 11" evidence="1">
    <location>
        <begin position="76"/>
        <end position="175"/>
    </location>
</feature>
<dbReference type="AlphaFoldDB" id="A0A6J6BGS3"/>
<dbReference type="EMBL" id="CAEZSE010000119">
    <property type="protein sequence ID" value="CAB4537877.1"/>
    <property type="molecule type" value="Genomic_DNA"/>
</dbReference>
<dbReference type="Gene3D" id="3.40.50.150">
    <property type="entry name" value="Vaccinia Virus protein VP39"/>
    <property type="match status" value="1"/>
</dbReference>
<dbReference type="CDD" id="cd02440">
    <property type="entry name" value="AdoMet_MTases"/>
    <property type="match status" value="1"/>
</dbReference>
<evidence type="ECO:0000259" key="1">
    <source>
        <dbReference type="Pfam" id="PF08241"/>
    </source>
</evidence>
<accession>A0A6J6BGS3</accession>
<dbReference type="SUPFAM" id="SSF53335">
    <property type="entry name" value="S-adenosyl-L-methionine-dependent methyltransferases"/>
    <property type="match status" value="1"/>
</dbReference>
<reference evidence="2" key="1">
    <citation type="submission" date="2020-05" db="EMBL/GenBank/DDBJ databases">
        <authorList>
            <person name="Chiriac C."/>
            <person name="Salcher M."/>
            <person name="Ghai R."/>
            <person name="Kavagutti S V."/>
        </authorList>
    </citation>
    <scope>NUCLEOTIDE SEQUENCE</scope>
</reference>
<sequence>MQTKRAHHLPWRRAGNLADNNLSADDVVRETGWVFNNETGNDLTLKEFVDTGDKEVRLYIRLLELGDIKFESSTLLEIGSGIGRMTSAFTNRCEKVIAADVDSAFLERCRQTVARFGRIDRLTTLHVANGKTLALNDNTVDLAFSYITLQHCQPNDALELVNQAIRVTRSGGTVVLNFRTWVLSDVLLVPLGIAMRSLWKVSIVGPRLARWRWSTRFGWQANRLKPDTVLAKVAPQLSDIKIFHSKKRTLKVLTTGKNQIKVIPTNRINPSHWWLVAQVS</sequence>
<dbReference type="GO" id="GO:0008757">
    <property type="term" value="F:S-adenosylmethionine-dependent methyltransferase activity"/>
    <property type="evidence" value="ECO:0007669"/>
    <property type="project" value="InterPro"/>
</dbReference>